<dbReference type="AlphaFoldDB" id="A0A1F6MP46"/>
<organism evidence="1 2">
    <name type="scientific">Candidatus Magasanikbacteria bacterium RIFCSPHIGHO2_02_FULL_51_14</name>
    <dbReference type="NCBI Taxonomy" id="1798683"/>
    <lineage>
        <taxon>Bacteria</taxon>
        <taxon>Candidatus Magasanikiibacteriota</taxon>
    </lineage>
</organism>
<evidence type="ECO:0000313" key="2">
    <source>
        <dbReference type="Proteomes" id="UP000177457"/>
    </source>
</evidence>
<protein>
    <submittedName>
        <fullName evidence="1">Uncharacterized protein</fullName>
    </submittedName>
</protein>
<reference evidence="1 2" key="1">
    <citation type="journal article" date="2016" name="Nat. Commun.">
        <title>Thousands of microbial genomes shed light on interconnected biogeochemical processes in an aquifer system.</title>
        <authorList>
            <person name="Anantharaman K."/>
            <person name="Brown C.T."/>
            <person name="Hug L.A."/>
            <person name="Sharon I."/>
            <person name="Castelle C.J."/>
            <person name="Probst A.J."/>
            <person name="Thomas B.C."/>
            <person name="Singh A."/>
            <person name="Wilkins M.J."/>
            <person name="Karaoz U."/>
            <person name="Brodie E.L."/>
            <person name="Williams K.H."/>
            <person name="Hubbard S.S."/>
            <person name="Banfield J.F."/>
        </authorList>
    </citation>
    <scope>NUCLEOTIDE SEQUENCE [LARGE SCALE GENOMIC DNA]</scope>
</reference>
<evidence type="ECO:0000313" key="1">
    <source>
        <dbReference type="EMBL" id="OGH73444.1"/>
    </source>
</evidence>
<sequence>MDERNLENQKRQREQAFLTFTPFIRSCEVMETYQNLLVEHKDNSEMVGAMKKRWHDIFDVRKKETGESGSQSDYGGFAAELERIAKQMNDWCESGEFTREKLAALFAGSVIGDKLLARWSPKAGSRRPDGTFVINEVLEYKTSGTEDAEIGLNIFPTQVKGTAQLLGKVYEGLQKVAQEMQSGSLQHVKKVVMISWLFGPSFGDKVKQIFGDDIMLEDVPDESAFEVQKLALSYNSRATAEYLTTGQLPPVRSLTMDNEEFVRKFGGA</sequence>
<dbReference type="EMBL" id="MFQE01000026">
    <property type="protein sequence ID" value="OGH73444.1"/>
    <property type="molecule type" value="Genomic_DNA"/>
</dbReference>
<proteinExistence type="predicted"/>
<gene>
    <name evidence="1" type="ORF">A3C90_03815</name>
</gene>
<accession>A0A1F6MP46</accession>
<dbReference type="STRING" id="1798683.A3C90_03815"/>
<dbReference type="Proteomes" id="UP000177457">
    <property type="component" value="Unassembled WGS sequence"/>
</dbReference>
<name>A0A1F6MP46_9BACT</name>
<comment type="caution">
    <text evidence="1">The sequence shown here is derived from an EMBL/GenBank/DDBJ whole genome shotgun (WGS) entry which is preliminary data.</text>
</comment>